<organism evidence="1 2">
    <name type="scientific">Microlunatus spumicola</name>
    <dbReference type="NCBI Taxonomy" id="81499"/>
    <lineage>
        <taxon>Bacteria</taxon>
        <taxon>Bacillati</taxon>
        <taxon>Actinomycetota</taxon>
        <taxon>Actinomycetes</taxon>
        <taxon>Propionibacteriales</taxon>
        <taxon>Propionibacteriaceae</taxon>
        <taxon>Microlunatus</taxon>
    </lineage>
</organism>
<gene>
    <name evidence="1" type="ORF">GCM10022197_25790</name>
</gene>
<sequence>MGAFVRELGRVVPPRSRGELLAAGLSPRTLGSDRWRQVSHGWHVPRGVPDTVAQRVVQAATIVTEGCVSGWAAAYVLGADALDGRDPFTGVRQPVRLVLAPGTSHRHVPGSRAVRAALDPQDVTRQHGLQVTTVLRTADDLAREAPDLVEAVVALDVLVQAGLVRERVLLAELGACSGGRGARQARAAAALCRSGVRSPWETRLRLFVLGLGLPEPLVNVPVFDLDGNFLGAPDLLDVEAGLAIEFDGAGHRERKQHRADNVREEGFERGGLVVARADSLDLTAHRDELARRLRAAHADALRNRRPPHWTLAEPSWWRGMPA</sequence>
<reference evidence="2" key="1">
    <citation type="journal article" date="2019" name="Int. J. Syst. Evol. Microbiol.">
        <title>The Global Catalogue of Microorganisms (GCM) 10K type strain sequencing project: providing services to taxonomists for standard genome sequencing and annotation.</title>
        <authorList>
            <consortium name="The Broad Institute Genomics Platform"/>
            <consortium name="The Broad Institute Genome Sequencing Center for Infectious Disease"/>
            <person name="Wu L."/>
            <person name="Ma J."/>
        </authorList>
    </citation>
    <scope>NUCLEOTIDE SEQUENCE [LARGE SCALE GENOMIC DNA]</scope>
    <source>
        <strain evidence="2">JCM 16540</strain>
    </source>
</reference>
<comment type="caution">
    <text evidence="1">The sequence shown here is derived from an EMBL/GenBank/DDBJ whole genome shotgun (WGS) entry which is preliminary data.</text>
</comment>
<proteinExistence type="predicted"/>
<evidence type="ECO:0000313" key="1">
    <source>
        <dbReference type="EMBL" id="GAA3568402.1"/>
    </source>
</evidence>
<name>A0ABP6XQG3_9ACTN</name>
<accession>A0ABP6XQG3</accession>
<protein>
    <recommendedName>
        <fullName evidence="3">DUF559 domain-containing protein</fullName>
    </recommendedName>
</protein>
<evidence type="ECO:0000313" key="2">
    <source>
        <dbReference type="Proteomes" id="UP001500767"/>
    </source>
</evidence>
<dbReference type="EMBL" id="BAAAYR010000003">
    <property type="protein sequence ID" value="GAA3568402.1"/>
    <property type="molecule type" value="Genomic_DNA"/>
</dbReference>
<dbReference type="RefSeq" id="WP_204910306.1">
    <property type="nucleotide sequence ID" value="NZ_BAAAYR010000003.1"/>
</dbReference>
<dbReference type="Proteomes" id="UP001500767">
    <property type="component" value="Unassembled WGS sequence"/>
</dbReference>
<evidence type="ECO:0008006" key="3">
    <source>
        <dbReference type="Google" id="ProtNLM"/>
    </source>
</evidence>
<keyword evidence="2" id="KW-1185">Reference proteome</keyword>